<dbReference type="EMBL" id="BLRZ01000181">
    <property type="protein sequence ID" value="GFP31155.1"/>
    <property type="molecule type" value="Genomic_DNA"/>
</dbReference>
<keyword evidence="4" id="KW-1185">Reference proteome</keyword>
<organism evidence="2 3">
    <name type="scientific">Candidatus Hakubella thermalkaliphila</name>
    <dbReference type="NCBI Taxonomy" id="2754717"/>
    <lineage>
        <taxon>Bacteria</taxon>
        <taxon>Bacillati</taxon>
        <taxon>Actinomycetota</taxon>
        <taxon>Actinomycetota incertae sedis</taxon>
        <taxon>Candidatus Hakubellales</taxon>
        <taxon>Candidatus Hakubellaceae</taxon>
        <taxon>Candidatus Hakubella</taxon>
    </lineage>
</organism>
<accession>A0A6V8Q821</accession>
<name>A0A6V8Q821_9ACTN</name>
<evidence type="ECO:0000313" key="2">
    <source>
        <dbReference type="EMBL" id="GFP40254.1"/>
    </source>
</evidence>
<feature type="non-terminal residue" evidence="2">
    <location>
        <position position="27"/>
    </location>
</feature>
<dbReference type="EMBL" id="BLSD01000181">
    <property type="protein sequence ID" value="GFP40254.1"/>
    <property type="molecule type" value="Genomic_DNA"/>
</dbReference>
<proteinExistence type="predicted"/>
<evidence type="ECO:0000313" key="3">
    <source>
        <dbReference type="Proteomes" id="UP000569018"/>
    </source>
</evidence>
<dbReference type="Proteomes" id="UP000569018">
    <property type="component" value="Unassembled WGS sequence"/>
</dbReference>
<comment type="caution">
    <text evidence="2">The sequence shown here is derived from an EMBL/GenBank/DDBJ whole genome shotgun (WGS) entry which is preliminary data.</text>
</comment>
<evidence type="ECO:0000313" key="1">
    <source>
        <dbReference type="EMBL" id="GFP31155.1"/>
    </source>
</evidence>
<protein>
    <submittedName>
        <fullName evidence="2">Uncharacterized protein</fullName>
    </submittedName>
</protein>
<evidence type="ECO:0000313" key="4">
    <source>
        <dbReference type="Proteomes" id="UP000588083"/>
    </source>
</evidence>
<reference evidence="3 4" key="1">
    <citation type="journal article" date="2020" name="Front. Microbiol.">
        <title>Single-cell genomics of novel Actinobacteria with the Wood-Ljungdahl pathway discovered in a serpentinizing system.</title>
        <authorList>
            <person name="Merino N."/>
            <person name="Kawai M."/>
            <person name="Boyd E.S."/>
            <person name="Colman D.R."/>
            <person name="McGlynn S.E."/>
            <person name="Nealson K.H."/>
            <person name="Kurokawa K."/>
            <person name="Hongoh Y."/>
        </authorList>
    </citation>
    <scope>NUCLEOTIDE SEQUENCE [LARGE SCALE GENOMIC DNA]</scope>
    <source>
        <strain evidence="1 4">S34</strain>
        <strain evidence="2 3">S47</strain>
    </source>
</reference>
<gene>
    <name evidence="1" type="ORF">HKBW3S34_02074</name>
    <name evidence="2" type="ORF">HKBW3S47_01950</name>
</gene>
<sequence>MKKVPLKKLKVDLEEIGLCMENQERFE</sequence>
<dbReference type="AlphaFoldDB" id="A0A6V8Q821"/>
<dbReference type="Proteomes" id="UP000588083">
    <property type="component" value="Unassembled WGS sequence"/>
</dbReference>